<evidence type="ECO:0000256" key="1">
    <source>
        <dbReference type="SAM" id="SignalP"/>
    </source>
</evidence>
<evidence type="ECO:0000313" key="3">
    <source>
        <dbReference type="Proteomes" id="UP001437256"/>
    </source>
</evidence>
<evidence type="ECO:0008006" key="4">
    <source>
        <dbReference type="Google" id="ProtNLM"/>
    </source>
</evidence>
<reference evidence="2 3" key="1">
    <citation type="submission" date="2024-05" db="EMBL/GenBank/DDBJ databases">
        <title>A draft genome resource for the thread blight pathogen Marasmius tenuissimus strain MS-2.</title>
        <authorList>
            <person name="Yulfo-Soto G.E."/>
            <person name="Baruah I.K."/>
            <person name="Amoako-Attah I."/>
            <person name="Bukari Y."/>
            <person name="Meinhardt L.W."/>
            <person name="Bailey B.A."/>
            <person name="Cohen S.P."/>
        </authorList>
    </citation>
    <scope>NUCLEOTIDE SEQUENCE [LARGE SCALE GENOMIC DNA]</scope>
    <source>
        <strain evidence="2 3">MS-2</strain>
    </source>
</reference>
<feature type="signal peptide" evidence="1">
    <location>
        <begin position="1"/>
        <end position="19"/>
    </location>
</feature>
<organism evidence="2 3">
    <name type="scientific">Marasmius tenuissimus</name>
    <dbReference type="NCBI Taxonomy" id="585030"/>
    <lineage>
        <taxon>Eukaryota</taxon>
        <taxon>Fungi</taxon>
        <taxon>Dikarya</taxon>
        <taxon>Basidiomycota</taxon>
        <taxon>Agaricomycotina</taxon>
        <taxon>Agaricomycetes</taxon>
        <taxon>Agaricomycetidae</taxon>
        <taxon>Agaricales</taxon>
        <taxon>Marasmiineae</taxon>
        <taxon>Marasmiaceae</taxon>
        <taxon>Marasmius</taxon>
    </lineage>
</organism>
<accession>A0ABR3A5Y4</accession>
<keyword evidence="3" id="KW-1185">Reference proteome</keyword>
<protein>
    <recommendedName>
        <fullName evidence="4">F-box domain-containing protein</fullName>
    </recommendedName>
</protein>
<comment type="caution">
    <text evidence="2">The sequence shown here is derived from an EMBL/GenBank/DDBJ whole genome shotgun (WGS) entry which is preliminary data.</text>
</comment>
<evidence type="ECO:0000313" key="2">
    <source>
        <dbReference type="EMBL" id="KAL0068744.1"/>
    </source>
</evidence>
<dbReference type="Gene3D" id="3.80.10.10">
    <property type="entry name" value="Ribonuclease Inhibitor"/>
    <property type="match status" value="1"/>
</dbReference>
<dbReference type="InterPro" id="IPR032675">
    <property type="entry name" value="LRR_dom_sf"/>
</dbReference>
<dbReference type="SUPFAM" id="SSF52047">
    <property type="entry name" value="RNI-like"/>
    <property type="match status" value="1"/>
</dbReference>
<name>A0ABR3A5Y4_9AGAR</name>
<gene>
    <name evidence="2" type="ORF">AAF712_004073</name>
</gene>
<proteinExistence type="predicted"/>
<dbReference type="Proteomes" id="UP001437256">
    <property type="component" value="Unassembled WGS sequence"/>
</dbReference>
<feature type="chain" id="PRO_5047286215" description="F-box domain-containing protein" evidence="1">
    <location>
        <begin position="20"/>
        <end position="454"/>
    </location>
</feature>
<sequence length="454" mass="51226">MSSVLSWEILAFIFRLSQISDTDIDDGNLRLGEYNVPSMESEIPTEIQLSHVSQRWRQIALGTGTLWTTIFVQSGTSHEAVSAYLERSSGSPLDVIIICDGLPYDDERSRAHQQTLDLALLHISRWRRCWFDSPRDDIDSPFSSRLAPVHAPALEYLSISVESSNRLRPPQRDGLSVHQMFTGGCPRLSFVYLRGVAVCLFRPPMSTVTSLSVDHTRRLRIRFPEFRGLLQCSPLLVNFSISGDILGDQSWPQFSAIAVPTLRSLGISSFRASNYSSILLTIDAPRLRKIILKNAQEHDLDPFLHSSHTFKFPLLRSLVFCDSHFTVLKYRMFFASFPSVSELTLYGDIHLPDILKSISDMAHLAPQSTGSLWPQLKVLNVDLRLSTDEGLLPKDGLERRLNAGHGPKKMRLGVAVDEEDDYALVMACSDPEWLEEHVSIEIMEGAVLWRQCCR</sequence>
<keyword evidence="1" id="KW-0732">Signal</keyword>
<dbReference type="EMBL" id="JBBXMP010000016">
    <property type="protein sequence ID" value="KAL0068744.1"/>
    <property type="molecule type" value="Genomic_DNA"/>
</dbReference>